<name>A0AAW1D847_9HEMI</name>
<gene>
    <name evidence="1" type="ORF">O3M35_008155</name>
</gene>
<organism evidence="1 2">
    <name type="scientific">Rhynocoris fuscipes</name>
    <dbReference type="NCBI Taxonomy" id="488301"/>
    <lineage>
        <taxon>Eukaryota</taxon>
        <taxon>Metazoa</taxon>
        <taxon>Ecdysozoa</taxon>
        <taxon>Arthropoda</taxon>
        <taxon>Hexapoda</taxon>
        <taxon>Insecta</taxon>
        <taxon>Pterygota</taxon>
        <taxon>Neoptera</taxon>
        <taxon>Paraneoptera</taxon>
        <taxon>Hemiptera</taxon>
        <taxon>Heteroptera</taxon>
        <taxon>Panheteroptera</taxon>
        <taxon>Cimicomorpha</taxon>
        <taxon>Reduviidae</taxon>
        <taxon>Harpactorinae</taxon>
        <taxon>Harpactorini</taxon>
        <taxon>Rhynocoris</taxon>
    </lineage>
</organism>
<proteinExistence type="predicted"/>
<evidence type="ECO:0000313" key="2">
    <source>
        <dbReference type="Proteomes" id="UP001461498"/>
    </source>
</evidence>
<comment type="caution">
    <text evidence="1">The sequence shown here is derived from an EMBL/GenBank/DDBJ whole genome shotgun (WGS) entry which is preliminary data.</text>
</comment>
<keyword evidence="2" id="KW-1185">Reference proteome</keyword>
<reference evidence="1 2" key="1">
    <citation type="submission" date="2022-12" db="EMBL/GenBank/DDBJ databases">
        <title>Chromosome-level genome assembly of true bugs.</title>
        <authorList>
            <person name="Ma L."/>
            <person name="Li H."/>
        </authorList>
    </citation>
    <scope>NUCLEOTIDE SEQUENCE [LARGE SCALE GENOMIC DNA]</scope>
    <source>
        <strain evidence="1">Lab_2022b</strain>
    </source>
</reference>
<sequence>MCWPHQIFYFNTRSNQEQVLIRTTSLKPHTLLTNLITGCPKCQISCSKQVVIG</sequence>
<protein>
    <submittedName>
        <fullName evidence="1">Uncharacterized protein</fullName>
    </submittedName>
</protein>
<dbReference type="EMBL" id="JAPXFL010000005">
    <property type="protein sequence ID" value="KAK9506174.1"/>
    <property type="molecule type" value="Genomic_DNA"/>
</dbReference>
<evidence type="ECO:0000313" key="1">
    <source>
        <dbReference type="EMBL" id="KAK9506174.1"/>
    </source>
</evidence>
<accession>A0AAW1D847</accession>
<dbReference type="Proteomes" id="UP001461498">
    <property type="component" value="Unassembled WGS sequence"/>
</dbReference>
<dbReference type="AlphaFoldDB" id="A0AAW1D847"/>